<accession>A0A1I0Y398</accession>
<keyword evidence="2" id="KW-1185">Reference proteome</keyword>
<evidence type="ECO:0000313" key="1">
    <source>
        <dbReference type="EMBL" id="SFB07771.1"/>
    </source>
</evidence>
<protein>
    <recommendedName>
        <fullName evidence="3">Phosphotransferase enzyme family protein</fullName>
    </recommendedName>
</protein>
<dbReference type="Gene3D" id="3.30.200.20">
    <property type="entry name" value="Phosphorylase Kinase, domain 1"/>
    <property type="match status" value="1"/>
</dbReference>
<reference evidence="1 2" key="1">
    <citation type="submission" date="2016-10" db="EMBL/GenBank/DDBJ databases">
        <authorList>
            <person name="de Groot N.N."/>
        </authorList>
    </citation>
    <scope>NUCLEOTIDE SEQUENCE [LARGE SCALE GENOMIC DNA]</scope>
    <source>
        <strain evidence="1 2">CGMCC 1.3702</strain>
    </source>
</reference>
<name>A0A1I0Y398_9BACI</name>
<organism evidence="1 2">
    <name type="scientific">Lentibacillus halodurans</name>
    <dbReference type="NCBI Taxonomy" id="237679"/>
    <lineage>
        <taxon>Bacteria</taxon>
        <taxon>Bacillati</taxon>
        <taxon>Bacillota</taxon>
        <taxon>Bacilli</taxon>
        <taxon>Bacillales</taxon>
        <taxon>Bacillaceae</taxon>
        <taxon>Lentibacillus</taxon>
    </lineage>
</organism>
<proteinExistence type="predicted"/>
<dbReference type="STRING" id="237679.SAMN04488072_106225"/>
<evidence type="ECO:0008006" key="3">
    <source>
        <dbReference type="Google" id="ProtNLM"/>
    </source>
</evidence>
<dbReference type="InterPro" id="IPR011009">
    <property type="entry name" value="Kinase-like_dom_sf"/>
</dbReference>
<dbReference type="RefSeq" id="WP_342028026.1">
    <property type="nucleotide sequence ID" value="NZ_FOJW01000006.1"/>
</dbReference>
<sequence>MNNIRSVLKHQYDVDIADIVPQQGGWSTLAYKVSDMNQRYFLKVYEKSRASTPKLTALIDQYMPIMVWLMHNSNLKGNITVPLLTVNGEYKCEDDVGIYLLYDYIDGETIGNRKLTEDQIQQFSEIIASLHFYGEEIPIETDSIKEDFQVPFLQLFRDILNDENKHIAGGVRKVVSPYVKQINDLVNTVEKLAIYLKNSDLKMALLSYGLALLEFNGI</sequence>
<dbReference type="SUPFAM" id="SSF56112">
    <property type="entry name" value="Protein kinase-like (PK-like)"/>
    <property type="match status" value="1"/>
</dbReference>
<gene>
    <name evidence="1" type="ORF">SAMN04488072_106225</name>
</gene>
<evidence type="ECO:0000313" key="2">
    <source>
        <dbReference type="Proteomes" id="UP000198642"/>
    </source>
</evidence>
<dbReference type="Proteomes" id="UP000198642">
    <property type="component" value="Unassembled WGS sequence"/>
</dbReference>
<dbReference type="AlphaFoldDB" id="A0A1I0Y398"/>
<dbReference type="EMBL" id="FOJW01000006">
    <property type="protein sequence ID" value="SFB07771.1"/>
    <property type="molecule type" value="Genomic_DNA"/>
</dbReference>